<feature type="compositionally biased region" description="Basic residues" evidence="1">
    <location>
        <begin position="372"/>
        <end position="385"/>
    </location>
</feature>
<gene>
    <name evidence="2" type="ORF">ACA1_095700</name>
</gene>
<dbReference type="Proteomes" id="UP000011083">
    <property type="component" value="Unassembled WGS sequence"/>
</dbReference>
<feature type="region of interest" description="Disordered" evidence="1">
    <location>
        <begin position="347"/>
        <end position="428"/>
    </location>
</feature>
<reference evidence="2 3" key="1">
    <citation type="journal article" date="2013" name="Genome Biol.">
        <title>Genome of Acanthamoeba castellanii highlights extensive lateral gene transfer and early evolution of tyrosine kinase signaling.</title>
        <authorList>
            <person name="Clarke M."/>
            <person name="Lohan A.J."/>
            <person name="Liu B."/>
            <person name="Lagkouvardos I."/>
            <person name="Roy S."/>
            <person name="Zafar N."/>
            <person name="Bertelli C."/>
            <person name="Schilde C."/>
            <person name="Kianianmomeni A."/>
            <person name="Burglin T.R."/>
            <person name="Frech C."/>
            <person name="Turcotte B."/>
            <person name="Kopec K.O."/>
            <person name="Synnott J.M."/>
            <person name="Choo C."/>
            <person name="Paponov I."/>
            <person name="Finkler A."/>
            <person name="Soon Heng Tan C."/>
            <person name="Hutchins A.P."/>
            <person name="Weinmeier T."/>
            <person name="Rattei T."/>
            <person name="Chu J.S."/>
            <person name="Gimenez G."/>
            <person name="Irimia M."/>
            <person name="Rigden D.J."/>
            <person name="Fitzpatrick D.A."/>
            <person name="Lorenzo-Morales J."/>
            <person name="Bateman A."/>
            <person name="Chiu C.H."/>
            <person name="Tang P."/>
            <person name="Hegemann P."/>
            <person name="Fromm H."/>
            <person name="Raoult D."/>
            <person name="Greub G."/>
            <person name="Miranda-Saavedra D."/>
            <person name="Chen N."/>
            <person name="Nash P."/>
            <person name="Ginger M.L."/>
            <person name="Horn M."/>
            <person name="Schaap P."/>
            <person name="Caler L."/>
            <person name="Loftus B."/>
        </authorList>
    </citation>
    <scope>NUCLEOTIDE SEQUENCE [LARGE SCALE GENOMIC DNA]</scope>
    <source>
        <strain evidence="2 3">Neff</strain>
    </source>
</reference>
<dbReference type="KEGG" id="acan:ACA1_095700"/>
<evidence type="ECO:0000313" key="3">
    <source>
        <dbReference type="Proteomes" id="UP000011083"/>
    </source>
</evidence>
<dbReference type="EMBL" id="KB008103">
    <property type="protein sequence ID" value="ELR12920.1"/>
    <property type="molecule type" value="Genomic_DNA"/>
</dbReference>
<dbReference type="GeneID" id="14913194"/>
<evidence type="ECO:0000313" key="2">
    <source>
        <dbReference type="EMBL" id="ELR12920.1"/>
    </source>
</evidence>
<evidence type="ECO:0000256" key="1">
    <source>
        <dbReference type="SAM" id="MobiDB-lite"/>
    </source>
</evidence>
<dbReference type="PANTHER" id="PTHR13318">
    <property type="entry name" value="PARTNER OF PAIRED, ISOFORM B-RELATED"/>
    <property type="match status" value="1"/>
</dbReference>
<feature type="region of interest" description="Disordered" evidence="1">
    <location>
        <begin position="55"/>
        <end position="77"/>
    </location>
</feature>
<dbReference type="InterPro" id="IPR032675">
    <property type="entry name" value="LRR_dom_sf"/>
</dbReference>
<dbReference type="SUPFAM" id="SSF52047">
    <property type="entry name" value="RNI-like"/>
    <property type="match status" value="2"/>
</dbReference>
<dbReference type="RefSeq" id="XP_004334933.1">
    <property type="nucleotide sequence ID" value="XM_004334885.1"/>
</dbReference>
<protein>
    <recommendedName>
        <fullName evidence="4">Leucine rich repeat domain containing protein</fullName>
    </recommendedName>
</protein>
<sequence>MATLGATPWSTAKRESDDDGLLLSVEDGLGPSRLQSLVTLCLDYIALHLSPLATSGPDEAERTSAPESDDEEKVERDMRRLAALPGDLKERLWALMMHRGQLSPFALELFVANRGSFRFGDFASFVIGAKPPSAAATGSPDHTQNSQPFITVGELTRIVDSTCPELDTLSLLLFNLIRRRTLRTVSLAECINLTDKSLSLLSLCTHLHTLDLSGNFEMTDKALIGILNKLPSLQHLALRDCAGISPNLTRQLAKNDACVHTLDLSGVKLQSIFSTQKSKEATWQQLQDLRLRRCVLSLPIVKDVSCLSGLRSDIEIELPSLKRLLDANASIQRLDLEGCVIKVAEPKKKAGSKQGKAAAKKKKQDQFERVKQAKNKKNKNNKKGRQPPPAPKTPNKEGAEKSEDDESEPVPPQQQRGGGGGDHMKAGNPLVEFSLRDSRVTPDSRIADVLQTALDRPLPHLAFLDLSMDGTQHLPLRSTWTQHTGLKALSLLGSQWISQHPEPADDPKPPIALSRLRVERPAYLDYNSPTGEWSWREMFGRLAATLTELELVRCVRDPHQLSNLAALFPHAPLHPTHGLVLAPPSRAARPEDCTLSLLPNLRRLRLVDFQLYDTEVEPLFAYLSASTLELLDLSVTTNQVFPKSKSAFVVASRQDWTHKRLIAGRLMRAAYQPSFAYALPFHLPPTMEVVVLGGWLYEHAPGEVNCHQETISDVYRGLQANAERGHAVQVIHHCAPGVTGRRGASLLDDGVLDVTRTCPRFSD</sequence>
<organism evidence="2 3">
    <name type="scientific">Acanthamoeba castellanii (strain ATCC 30010 / Neff)</name>
    <dbReference type="NCBI Taxonomy" id="1257118"/>
    <lineage>
        <taxon>Eukaryota</taxon>
        <taxon>Amoebozoa</taxon>
        <taxon>Discosea</taxon>
        <taxon>Longamoebia</taxon>
        <taxon>Centramoebida</taxon>
        <taxon>Acanthamoebidae</taxon>
        <taxon>Acanthamoeba</taxon>
    </lineage>
</organism>
<dbReference type="InterPro" id="IPR006553">
    <property type="entry name" value="Leu-rich_rpt_Cys-con_subtyp"/>
</dbReference>
<dbReference type="Gene3D" id="3.80.10.10">
    <property type="entry name" value="Ribonuclease Inhibitor"/>
    <property type="match status" value="1"/>
</dbReference>
<dbReference type="AlphaFoldDB" id="L8GIK7"/>
<evidence type="ECO:0008006" key="4">
    <source>
        <dbReference type="Google" id="ProtNLM"/>
    </source>
</evidence>
<dbReference type="GO" id="GO:0031146">
    <property type="term" value="P:SCF-dependent proteasomal ubiquitin-dependent protein catabolic process"/>
    <property type="evidence" value="ECO:0007669"/>
    <property type="project" value="TreeGrafter"/>
</dbReference>
<dbReference type="VEuPathDB" id="AmoebaDB:ACA1_095700"/>
<dbReference type="SMART" id="SM00367">
    <property type="entry name" value="LRR_CC"/>
    <property type="match status" value="3"/>
</dbReference>
<accession>L8GIK7</accession>
<dbReference type="GO" id="GO:0019005">
    <property type="term" value="C:SCF ubiquitin ligase complex"/>
    <property type="evidence" value="ECO:0007669"/>
    <property type="project" value="TreeGrafter"/>
</dbReference>
<keyword evidence="3" id="KW-1185">Reference proteome</keyword>
<name>L8GIK7_ACACF</name>
<dbReference type="PANTHER" id="PTHR13318:SF190">
    <property type="entry name" value="PARTNER OF PAIRED, ISOFORM B"/>
    <property type="match status" value="1"/>
</dbReference>
<proteinExistence type="predicted"/>